<evidence type="ECO:0000256" key="6">
    <source>
        <dbReference type="ARBA" id="ARBA00023136"/>
    </source>
</evidence>
<keyword evidence="3" id="KW-0808">Transferase</keyword>
<dbReference type="GO" id="GO:0016020">
    <property type="term" value="C:membrane"/>
    <property type="evidence" value="ECO:0007669"/>
    <property type="project" value="UniProtKB-SubCell"/>
</dbReference>
<dbReference type="PANTHER" id="PTHR20961">
    <property type="entry name" value="GLYCOSYLTRANSFERASE"/>
    <property type="match status" value="1"/>
</dbReference>
<evidence type="ECO:0000256" key="1">
    <source>
        <dbReference type="ARBA" id="ARBA00004167"/>
    </source>
</evidence>
<dbReference type="GO" id="GO:0097363">
    <property type="term" value="F:protein O-acetylglucosaminyltransferase activity"/>
    <property type="evidence" value="ECO:0007669"/>
    <property type="project" value="TreeGrafter"/>
</dbReference>
<evidence type="ECO:0000313" key="10">
    <source>
        <dbReference type="EMBL" id="CAA7261459.1"/>
    </source>
</evidence>
<dbReference type="Pfam" id="PF04577">
    <property type="entry name" value="Glyco_transf_61"/>
    <property type="match status" value="1"/>
</dbReference>
<dbReference type="Proteomes" id="UP000467700">
    <property type="component" value="Unassembled WGS sequence"/>
</dbReference>
<keyword evidence="8" id="KW-0732">Signal</keyword>
<keyword evidence="7" id="KW-0325">Glycoprotein</keyword>
<gene>
    <name evidence="10" type="ORF">AAE3_LOCUS3758</name>
</gene>
<evidence type="ECO:0000256" key="3">
    <source>
        <dbReference type="ARBA" id="ARBA00022679"/>
    </source>
</evidence>
<dbReference type="AlphaFoldDB" id="A0A8S0XG90"/>
<evidence type="ECO:0000259" key="9">
    <source>
        <dbReference type="Pfam" id="PF04577"/>
    </source>
</evidence>
<dbReference type="InterPro" id="IPR007657">
    <property type="entry name" value="Glycosyltransferase_61"/>
</dbReference>
<feature type="signal peptide" evidence="8">
    <location>
        <begin position="1"/>
        <end position="27"/>
    </location>
</feature>
<organism evidence="10 11">
    <name type="scientific">Cyclocybe aegerita</name>
    <name type="common">Black poplar mushroom</name>
    <name type="synonym">Agrocybe aegerita</name>
    <dbReference type="NCBI Taxonomy" id="1973307"/>
    <lineage>
        <taxon>Eukaryota</taxon>
        <taxon>Fungi</taxon>
        <taxon>Dikarya</taxon>
        <taxon>Basidiomycota</taxon>
        <taxon>Agaricomycotina</taxon>
        <taxon>Agaricomycetes</taxon>
        <taxon>Agaricomycetidae</taxon>
        <taxon>Agaricales</taxon>
        <taxon>Agaricineae</taxon>
        <taxon>Bolbitiaceae</taxon>
        <taxon>Cyclocybe</taxon>
    </lineage>
</organism>
<evidence type="ECO:0000256" key="4">
    <source>
        <dbReference type="ARBA" id="ARBA00022692"/>
    </source>
</evidence>
<keyword evidence="5" id="KW-1133">Transmembrane helix</keyword>
<dbReference type="GO" id="GO:0035269">
    <property type="term" value="P:protein O-linked glycosylation via mannose"/>
    <property type="evidence" value="ECO:0007669"/>
    <property type="project" value="TreeGrafter"/>
</dbReference>
<dbReference type="OrthoDB" id="529273at2759"/>
<protein>
    <recommendedName>
        <fullName evidence="9">Glycosyltransferase 61 catalytic domain-containing protein</fullName>
    </recommendedName>
</protein>
<keyword evidence="4" id="KW-0812">Transmembrane</keyword>
<evidence type="ECO:0000256" key="8">
    <source>
        <dbReference type="SAM" id="SignalP"/>
    </source>
</evidence>
<evidence type="ECO:0000256" key="7">
    <source>
        <dbReference type="ARBA" id="ARBA00023180"/>
    </source>
</evidence>
<keyword evidence="6" id="KW-0472">Membrane</keyword>
<dbReference type="InterPro" id="IPR049625">
    <property type="entry name" value="Glyco_transf_61_cat"/>
</dbReference>
<dbReference type="EMBL" id="CACVBS010000033">
    <property type="protein sequence ID" value="CAA7261459.1"/>
    <property type="molecule type" value="Genomic_DNA"/>
</dbReference>
<feature type="chain" id="PRO_5035828243" description="Glycosyltransferase 61 catalytic domain-containing protein" evidence="8">
    <location>
        <begin position="28"/>
        <end position="470"/>
    </location>
</feature>
<name>A0A8S0XG90_CYCAE</name>
<proteinExistence type="predicted"/>
<dbReference type="PANTHER" id="PTHR20961:SF38">
    <property type="entry name" value="PROTEIN O-LINKED-MANNOSE BETA-1,4-N-ACETYLGLUCOSAMINYLTRANSFERASE 2"/>
    <property type="match status" value="1"/>
</dbReference>
<evidence type="ECO:0000256" key="2">
    <source>
        <dbReference type="ARBA" id="ARBA00022676"/>
    </source>
</evidence>
<comment type="caution">
    <text evidence="10">The sequence shown here is derived from an EMBL/GenBank/DDBJ whole genome shotgun (WGS) entry which is preliminary data.</text>
</comment>
<keyword evidence="11" id="KW-1185">Reference proteome</keyword>
<keyword evidence="2" id="KW-0328">Glycosyltransferase</keyword>
<evidence type="ECO:0000256" key="5">
    <source>
        <dbReference type="ARBA" id="ARBA00022989"/>
    </source>
</evidence>
<comment type="subcellular location">
    <subcellularLocation>
        <location evidence="1">Membrane</location>
        <topology evidence="1">Single-pass membrane protein</topology>
    </subcellularLocation>
</comment>
<dbReference type="GO" id="GO:0005783">
    <property type="term" value="C:endoplasmic reticulum"/>
    <property type="evidence" value="ECO:0007669"/>
    <property type="project" value="TreeGrafter"/>
</dbReference>
<sequence>MAPTPPTRREVLLLAMLLLVILFFSNSEPPPPPSPTLPLTPSAPVLEAHTPQPLDTRLTWGSSRPPETTIASHVPGWTILDKLYILKGVVYIVSDSPSTIPDVRYIYSKGLAIKPGQEEDQKRLPTDRHIRVISTKEARKLFGTSAQTIDGFSFLVNDPPQFITHYYHWSAELWFGFWRAYSSLDPSISPEGNTTLVPPRRIMFNHLDNVHWRDYADMNQLVLRSSFPSVSMEFVDDWRDRAEMGKAFVFERVLVADRSAAMLSFNYARYQRTAAAAFALPGSMSWWQPIRNNVVEFAGVDPEVGSGTTGKPVITYISRQNWGRRMLIPEHHDRLVQELHRIRNEYGYEVNVVEAEHMSRVEQIRLAARTTIMMGVHGNGLTSLVWMKPNPRSTVMEFFFPQGFAHDYEYTTRALGMVHYGFWNSEYFTSPGLPTPQYVEGFQGKEIPIDGEAVARLCVERLSLNSEVDD</sequence>
<reference evidence="10 11" key="1">
    <citation type="submission" date="2020-01" db="EMBL/GenBank/DDBJ databases">
        <authorList>
            <person name="Gupta K D."/>
        </authorList>
    </citation>
    <scope>NUCLEOTIDE SEQUENCE [LARGE SCALE GENOMIC DNA]</scope>
</reference>
<feature type="domain" description="Glycosyltransferase 61 catalytic" evidence="9">
    <location>
        <begin position="166"/>
        <end position="390"/>
    </location>
</feature>
<evidence type="ECO:0000313" key="11">
    <source>
        <dbReference type="Proteomes" id="UP000467700"/>
    </source>
</evidence>
<accession>A0A8S0XG90</accession>